<evidence type="ECO:0000313" key="2">
    <source>
        <dbReference type="EMBL" id="QNM01689.1"/>
    </source>
</evidence>
<reference evidence="2 3" key="1">
    <citation type="submission" date="2020-08" db="EMBL/GenBank/DDBJ databases">
        <authorList>
            <person name="Liu C."/>
            <person name="Sun Q."/>
        </authorList>
    </citation>
    <scope>NUCLEOTIDE SEQUENCE [LARGE SCALE GENOMIC DNA]</scope>
    <source>
        <strain evidence="2 3">NSJ-8</strain>
    </source>
</reference>
<dbReference type="AlphaFoldDB" id="A0A7G9FT07"/>
<sequence length="320" mass="36653">MDEEEKNKSLSDSEMTGTTDEAVNVLGVQTGVLNNALKLMDGKYGGAFYVRYICDIGRGCGWLQLIIQYPTGMMQTQLLCKNVCKVSGYEEDGLGEVEGISYERSYRGEKKVYKPQITDSMRSGFYDIMRAYERPDMPIPMRVLWKRIVENYAEIPIMELTIKSSLQEVYEALIEQGDAIIQRDVARIGSGYILLTKSEVEEIVTGMGYSLHEVRTEFALRGLWITDKNSGGYQKTRKINNQNRRFYALRTELQGDKVSECKTINNVAYEETIPRTQESAEIEELKSELAKMKKERDEMTQIVCERVPDLTQQEIMTKLL</sequence>
<evidence type="ECO:0000313" key="3">
    <source>
        <dbReference type="Proteomes" id="UP000515981"/>
    </source>
</evidence>
<keyword evidence="3" id="KW-1185">Reference proteome</keyword>
<dbReference type="KEGG" id="ssun:H9Q77_11345"/>
<accession>A0A7G9FT07</accession>
<gene>
    <name evidence="2" type="ORF">H9Q77_11345</name>
</gene>
<proteinExistence type="predicted"/>
<protein>
    <submittedName>
        <fullName evidence="2">Uncharacterized protein</fullName>
    </submittedName>
</protein>
<keyword evidence="1" id="KW-0175">Coiled coil</keyword>
<dbReference type="RefSeq" id="WP_249325593.1">
    <property type="nucleotide sequence ID" value="NZ_CP060633.1"/>
</dbReference>
<dbReference type="Proteomes" id="UP000515981">
    <property type="component" value="Chromosome"/>
</dbReference>
<name>A0A7G9FT07_9FIRM</name>
<feature type="coiled-coil region" evidence="1">
    <location>
        <begin position="275"/>
        <end position="302"/>
    </location>
</feature>
<dbReference type="EMBL" id="CP060633">
    <property type="protein sequence ID" value="QNM01689.1"/>
    <property type="molecule type" value="Genomic_DNA"/>
</dbReference>
<evidence type="ECO:0000256" key="1">
    <source>
        <dbReference type="SAM" id="Coils"/>
    </source>
</evidence>
<organism evidence="2 3">
    <name type="scientific">Simiaoa sunii</name>
    <dbReference type="NCBI Taxonomy" id="2763672"/>
    <lineage>
        <taxon>Bacteria</taxon>
        <taxon>Bacillati</taxon>
        <taxon>Bacillota</taxon>
        <taxon>Clostridia</taxon>
        <taxon>Lachnospirales</taxon>
        <taxon>Lachnospiraceae</taxon>
        <taxon>Simiaoa</taxon>
    </lineage>
</organism>